<sequence>MIMHHLNSENLPLEAGFSGADPPNWARCLLPTASVPLGALGPASQDQGRGGPPTLCQPTRQSVSVQSLRLGFTFYFTRRKTNKQTNKQNLPSVKNATLQPNLGESESAGGWDGRGPGARSTQVSLRWAVTGWPSKNNFLIFGLFFFFLTQSDT</sequence>
<organism evidence="2 3">
    <name type="scientific">Rousettus aegyptiacus</name>
    <name type="common">Egyptian fruit bat</name>
    <name type="synonym">Pteropus aegyptiacus</name>
    <dbReference type="NCBI Taxonomy" id="9407"/>
    <lineage>
        <taxon>Eukaryota</taxon>
        <taxon>Metazoa</taxon>
        <taxon>Chordata</taxon>
        <taxon>Craniata</taxon>
        <taxon>Vertebrata</taxon>
        <taxon>Euteleostomi</taxon>
        <taxon>Mammalia</taxon>
        <taxon>Eutheria</taxon>
        <taxon>Laurasiatheria</taxon>
        <taxon>Chiroptera</taxon>
        <taxon>Yinpterochiroptera</taxon>
        <taxon>Pteropodoidea</taxon>
        <taxon>Pteropodidae</taxon>
        <taxon>Rousettinae</taxon>
        <taxon>Rousettus</taxon>
    </lineage>
</organism>
<dbReference type="Proteomes" id="UP000593571">
    <property type="component" value="Unassembled WGS sequence"/>
</dbReference>
<evidence type="ECO:0000256" key="1">
    <source>
        <dbReference type="SAM" id="MobiDB-lite"/>
    </source>
</evidence>
<feature type="compositionally biased region" description="Polar residues" evidence="1">
    <location>
        <begin position="85"/>
        <end position="104"/>
    </location>
</feature>
<feature type="region of interest" description="Disordered" evidence="1">
    <location>
        <begin position="39"/>
        <end position="60"/>
    </location>
</feature>
<dbReference type="AlphaFoldDB" id="A0A7J8C2L3"/>
<name>A0A7J8C2L3_ROUAE</name>
<evidence type="ECO:0000313" key="2">
    <source>
        <dbReference type="EMBL" id="KAF6405111.1"/>
    </source>
</evidence>
<reference evidence="2 3" key="1">
    <citation type="journal article" date="2020" name="Nature">
        <title>Six reference-quality genomes reveal evolution of bat adaptations.</title>
        <authorList>
            <person name="Jebb D."/>
            <person name="Huang Z."/>
            <person name="Pippel M."/>
            <person name="Hughes G.M."/>
            <person name="Lavrichenko K."/>
            <person name="Devanna P."/>
            <person name="Winkler S."/>
            <person name="Jermiin L.S."/>
            <person name="Skirmuntt E.C."/>
            <person name="Katzourakis A."/>
            <person name="Burkitt-Gray L."/>
            <person name="Ray D.A."/>
            <person name="Sullivan K.A.M."/>
            <person name="Roscito J.G."/>
            <person name="Kirilenko B.M."/>
            <person name="Davalos L.M."/>
            <person name="Corthals A.P."/>
            <person name="Power M.L."/>
            <person name="Jones G."/>
            <person name="Ransome R.D."/>
            <person name="Dechmann D.K.N."/>
            <person name="Locatelli A.G."/>
            <person name="Puechmaille S.J."/>
            <person name="Fedrigo O."/>
            <person name="Jarvis E.D."/>
            <person name="Hiller M."/>
            <person name="Vernes S.C."/>
            <person name="Myers E.W."/>
            <person name="Teeling E.C."/>
        </authorList>
    </citation>
    <scope>NUCLEOTIDE SEQUENCE [LARGE SCALE GENOMIC DNA]</scope>
    <source>
        <strain evidence="2">MRouAeg1</strain>
        <tissue evidence="2">Muscle</tissue>
    </source>
</reference>
<gene>
    <name evidence="2" type="ORF">HJG63_009421</name>
</gene>
<proteinExistence type="predicted"/>
<keyword evidence="3" id="KW-1185">Reference proteome</keyword>
<protein>
    <submittedName>
        <fullName evidence="2">Uncharacterized protein</fullName>
    </submittedName>
</protein>
<feature type="region of interest" description="Disordered" evidence="1">
    <location>
        <begin position="85"/>
        <end position="117"/>
    </location>
</feature>
<comment type="caution">
    <text evidence="2">The sequence shown here is derived from an EMBL/GenBank/DDBJ whole genome shotgun (WGS) entry which is preliminary data.</text>
</comment>
<evidence type="ECO:0000313" key="3">
    <source>
        <dbReference type="Proteomes" id="UP000593571"/>
    </source>
</evidence>
<accession>A0A7J8C2L3</accession>
<dbReference type="EMBL" id="JACASE010000015">
    <property type="protein sequence ID" value="KAF6405111.1"/>
    <property type="molecule type" value="Genomic_DNA"/>
</dbReference>